<feature type="domain" description="CHAT" evidence="2">
    <location>
        <begin position="214"/>
        <end position="392"/>
    </location>
</feature>
<evidence type="ECO:0000259" key="2">
    <source>
        <dbReference type="Pfam" id="PF12770"/>
    </source>
</evidence>
<reference evidence="3 4" key="1">
    <citation type="submission" date="2016-03" db="EMBL/GenBank/DDBJ databases">
        <authorList>
            <person name="Ploux O."/>
        </authorList>
    </citation>
    <scope>NUCLEOTIDE SEQUENCE [LARGE SCALE GENOMIC DNA]</scope>
    <source>
        <strain evidence="3 4">UAMH 11012</strain>
    </source>
</reference>
<protein>
    <recommendedName>
        <fullName evidence="2">CHAT domain-containing protein</fullName>
    </recommendedName>
</protein>
<keyword evidence="4" id="KW-1185">Reference proteome</keyword>
<sequence length="1599" mass="184088">MAPVVRDGTCCSRWHLLFEMAPVVIREVAGPSSSGGSEWSFTIETASTEPSMRTETICPSSSAEEEKLRWYLEQYAIGDLYDKERAETAESYLAKYSQCLFSSVLEHCESSQALDIDIHEDNPRTSSFHSIHWELLEHINNNLGSCLPARVTRVIDSPEASWDKWKDEFEILKSFKTFNILIFVSRPDITTKGAREVSHQLISRPLFDLLASFSEGLVTIEVARPGTWNGLRNHLENAKSRGKVFHLVHLDVHGSTPDEVKGGEHSDSPNAYLQFYPENDFGDNNRISATRVGRVLRKHYVPCVILNACRSARSDIGWKANLAKVFVSIGIPLVLAMSYELTDSAAVRFMTDFYHELLLCRKSLSESAHAAREALWKHRSRKGRFGLSVDLQDWIIPVVYKSKDGPFEEELRSLIPALADRRWQAFYLKREFFQELASWWLKTGLTKTVIHIRYPDQNGLTPEVLNRSPEWHFSGEYVNFQRDGESSPASHSRNLLDFAKFLQTNEMEAKRHGQRSTETDFLFILDGVYPFARDGTNIFHDDLWTNLLKIWSDFNVLFLIGSYCDLSWFQEDLGGVPLLTTSGDSAEPSSGAEATGFQIFLRNPQQWRRLESLFDWGLHIPALNDLIHAMVAKFGPSDTQRIFMSYRDVFNLLYESEEQAESALQAIPGFKHAEKIYHSLSIENRERLLCLAPFSTAVPYDAERFVDLVLSKMSLAQKPKTKTEKESNGKDLASMDELFDYLSIHGLIGHKEHYRLFEFKDGDRAKPASRRVYCKLHPALTLFLRHELMPRLGVTKGLQFDRLFLLYNRERLAVLNSRELPEPLQVLSERDPDHAQMIFDIEKSKEEAWGFWNFASPMLTWLDDRQDHSDLLYPKMFFRHFMEPKPLGYERLDDDILVGFAVAAICVLATEHDREEQDVNKPEFQNLMIHHPQRYWSIFNLILGLNNWLCRASREQDNHIEFNCWIRLSDRLLQIVEKLKSGSRERQLEMEPWLGDLEVQMEGARQLLLLRKLWPDKSVQFDIMGESIWSEDLIRAFPELEPLANVQTDHAKLVQKATRKDGRGLAKISLKAAWEIPLELRVLGIAPEHDGVPWPEPELKSQYLELKEKGLVNGSLSSFSWAASKLRDGKMKWVDIRNEAKLRDQDWLTKGLPNYQLHLMDLNLNAKVLNQLYIKTLMANEQWNGCLVFLGHFLRDDNPNVDKARHNLDSAYCLQRLERWDESARQLQEAFSHIQQIENEENSRFELLRSLYTTVKSWPDARNYGATPSIGEILTLALKIGFHESKATIYAHNGTLLKLLITEIASRISNMEDNSDETFEFSSVDSDQTDEDDFLKKIRDMQDWDYRTKEELEEEAREDPPQGSIMGDVLHDAHMYNCVAGDLYHSINNLETSIMVVANRYGSKLYMQPSFLERVRSLSTWIKKLPANNIQILIAKGYILSEDKDRVDSREDKSKSMADGGKDEAETSSTLHADGEEASYVEELAEMAKIAPSEGNVGTAQDVAILEGVSQDNSSIEVLELLLETRRQHEEVTATDIIRRQRLRMQQSLNWRREHHLPCTGFLTTLRDELIRRDPSERPGVWTTAEDWLMGVKESPLFW</sequence>
<feature type="compositionally biased region" description="Basic and acidic residues" evidence="1">
    <location>
        <begin position="1445"/>
        <end position="1465"/>
    </location>
</feature>
<proteinExistence type="predicted"/>
<evidence type="ECO:0000313" key="3">
    <source>
        <dbReference type="EMBL" id="CZR69547.1"/>
    </source>
</evidence>
<dbReference type="Proteomes" id="UP000184330">
    <property type="component" value="Unassembled WGS sequence"/>
</dbReference>
<organism evidence="3 4">
    <name type="scientific">Phialocephala subalpina</name>
    <dbReference type="NCBI Taxonomy" id="576137"/>
    <lineage>
        <taxon>Eukaryota</taxon>
        <taxon>Fungi</taxon>
        <taxon>Dikarya</taxon>
        <taxon>Ascomycota</taxon>
        <taxon>Pezizomycotina</taxon>
        <taxon>Leotiomycetes</taxon>
        <taxon>Helotiales</taxon>
        <taxon>Mollisiaceae</taxon>
        <taxon>Phialocephala</taxon>
        <taxon>Phialocephala fortinii species complex</taxon>
    </lineage>
</organism>
<evidence type="ECO:0000256" key="1">
    <source>
        <dbReference type="SAM" id="MobiDB-lite"/>
    </source>
</evidence>
<dbReference type="STRING" id="576137.A0A1L7XX10"/>
<evidence type="ECO:0000313" key="4">
    <source>
        <dbReference type="Proteomes" id="UP000184330"/>
    </source>
</evidence>
<gene>
    <name evidence="3" type="ORF">PAC_19447</name>
</gene>
<name>A0A1L7XX10_9HELO</name>
<accession>A0A1L7XX10</accession>
<feature type="region of interest" description="Disordered" evidence="1">
    <location>
        <begin position="1445"/>
        <end position="1475"/>
    </location>
</feature>
<dbReference type="InterPro" id="IPR024983">
    <property type="entry name" value="CHAT_dom"/>
</dbReference>
<dbReference type="OrthoDB" id="5301473at2759"/>
<dbReference type="EMBL" id="FJOG01000073">
    <property type="protein sequence ID" value="CZR69547.1"/>
    <property type="molecule type" value="Genomic_DNA"/>
</dbReference>
<dbReference type="Pfam" id="PF12770">
    <property type="entry name" value="CHAT"/>
    <property type="match status" value="1"/>
</dbReference>